<dbReference type="UniPathway" id="UPA00098">
    <property type="reaction ID" value="UER00361"/>
</dbReference>
<evidence type="ECO:0000256" key="1">
    <source>
        <dbReference type="ARBA" id="ARBA00005525"/>
    </source>
</evidence>
<keyword evidence="4" id="KW-0641">Proline biosynthesis</keyword>
<comment type="function">
    <text evidence="4">Catalyzes the reduction of 1-pyrroline-5-carboxylate (PCA) to L-proline.</text>
</comment>
<reference evidence="8 9" key="1">
    <citation type="submission" date="2018-05" db="EMBL/GenBank/DDBJ databases">
        <title>Reference genomes for bee gut microbiota database.</title>
        <authorList>
            <person name="Ellegaard K.M."/>
        </authorList>
    </citation>
    <scope>NUCLEOTIDE SEQUENCE [LARGE SCALE GENOMIC DNA]</scope>
    <source>
        <strain evidence="8 9">ESL0172</strain>
    </source>
</reference>
<dbReference type="GO" id="GO:0055129">
    <property type="term" value="P:L-proline biosynthetic process"/>
    <property type="evidence" value="ECO:0007669"/>
    <property type="project" value="UniProtKB-UniRule"/>
</dbReference>
<sequence length="266" mass="29148">MSKILFIGSGHMSEAIIRALIKNKAYEPKNILVNDIVKSRLDYLQLTYGVTPTSKIVNTDIIVLGVRPQDSWSDIVQQFGTNNRNTIIISIIAGVTIAQIKASLKVDIPVIRTIPNTLTDTGFGYSGIATDVNEQAVAKQKSVTQFFNSFGKLEYIDESLLDIFTGYAVAGPNYIYYFYESLVDAGVLVGLPRDMAKRIALENLHGAASMLQLSQKHPRQLLDINNSPAGVGIHSLYELNNSDFAAGLQRSVKAGVIRTVELGKNQ</sequence>
<evidence type="ECO:0000256" key="3">
    <source>
        <dbReference type="ARBA" id="ARBA00023002"/>
    </source>
</evidence>
<dbReference type="InterPro" id="IPR000304">
    <property type="entry name" value="Pyrroline-COOH_reductase"/>
</dbReference>
<dbReference type="Pfam" id="PF14748">
    <property type="entry name" value="P5CR_dimer"/>
    <property type="match status" value="1"/>
</dbReference>
<dbReference type="InterPro" id="IPR036291">
    <property type="entry name" value="NAD(P)-bd_dom_sf"/>
</dbReference>
<evidence type="ECO:0000259" key="6">
    <source>
        <dbReference type="Pfam" id="PF03807"/>
    </source>
</evidence>
<dbReference type="GO" id="GO:0004735">
    <property type="term" value="F:pyrroline-5-carboxylate reductase activity"/>
    <property type="evidence" value="ECO:0007669"/>
    <property type="project" value="UniProtKB-UniRule"/>
</dbReference>
<evidence type="ECO:0000256" key="5">
    <source>
        <dbReference type="PIRSR" id="PIRSR000193-1"/>
    </source>
</evidence>
<feature type="domain" description="Pyrroline-5-carboxylate reductase dimerisation" evidence="7">
    <location>
        <begin position="158"/>
        <end position="261"/>
    </location>
</feature>
<keyword evidence="9" id="KW-1185">Reference proteome</keyword>
<organism evidence="8 9">
    <name type="scientific">Gilliamella apis</name>
    <dbReference type="NCBI Taxonomy" id="1970738"/>
    <lineage>
        <taxon>Bacteria</taxon>
        <taxon>Pseudomonadati</taxon>
        <taxon>Pseudomonadota</taxon>
        <taxon>Gammaproteobacteria</taxon>
        <taxon>Orbales</taxon>
        <taxon>Orbaceae</taxon>
        <taxon>Gilliamella</taxon>
    </lineage>
</organism>
<dbReference type="Pfam" id="PF03807">
    <property type="entry name" value="F420_oxidored"/>
    <property type="match status" value="1"/>
</dbReference>
<dbReference type="PIRSF" id="PIRSF000193">
    <property type="entry name" value="Pyrrol-5-carb_rd"/>
    <property type="match status" value="1"/>
</dbReference>
<keyword evidence="4" id="KW-0963">Cytoplasm</keyword>
<feature type="domain" description="Pyrroline-5-carboxylate reductase catalytic N-terminal" evidence="6">
    <location>
        <begin position="3"/>
        <end position="94"/>
    </location>
</feature>
<evidence type="ECO:0000313" key="9">
    <source>
        <dbReference type="Proteomes" id="UP000247673"/>
    </source>
</evidence>
<name>A0A2V4DSH0_9GAMM</name>
<dbReference type="PANTHER" id="PTHR11645:SF0">
    <property type="entry name" value="PYRROLINE-5-CARBOXYLATE REDUCTASE 3"/>
    <property type="match status" value="1"/>
</dbReference>
<comment type="pathway">
    <text evidence="4">Amino-acid biosynthesis; L-proline biosynthesis; L-proline from L-glutamate 5-semialdehyde: step 1/1.</text>
</comment>
<keyword evidence="3 4" id="KW-0560">Oxidoreductase</keyword>
<keyword evidence="4" id="KW-0028">Amino-acid biosynthesis</keyword>
<gene>
    <name evidence="4" type="primary">proC</name>
    <name evidence="8" type="ORF">DKK78_11270</name>
</gene>
<evidence type="ECO:0000256" key="2">
    <source>
        <dbReference type="ARBA" id="ARBA00022857"/>
    </source>
</evidence>
<feature type="binding site" evidence="5">
    <location>
        <begin position="7"/>
        <end position="12"/>
    </location>
    <ligand>
        <name>NADP(+)</name>
        <dbReference type="ChEBI" id="CHEBI:58349"/>
    </ligand>
</feature>
<dbReference type="RefSeq" id="WP_110448692.1">
    <property type="nucleotide sequence ID" value="NZ_CP132381.1"/>
</dbReference>
<evidence type="ECO:0000256" key="4">
    <source>
        <dbReference type="HAMAP-Rule" id="MF_01925"/>
    </source>
</evidence>
<keyword evidence="2 4" id="KW-0521">NADP</keyword>
<dbReference type="GO" id="GO:0005737">
    <property type="term" value="C:cytoplasm"/>
    <property type="evidence" value="ECO:0007669"/>
    <property type="project" value="UniProtKB-SubCell"/>
</dbReference>
<comment type="catalytic activity">
    <reaction evidence="4">
        <text>L-proline + NAD(+) = (S)-1-pyrroline-5-carboxylate + NADH + 2 H(+)</text>
        <dbReference type="Rhea" id="RHEA:14105"/>
        <dbReference type="ChEBI" id="CHEBI:15378"/>
        <dbReference type="ChEBI" id="CHEBI:17388"/>
        <dbReference type="ChEBI" id="CHEBI:57540"/>
        <dbReference type="ChEBI" id="CHEBI:57945"/>
        <dbReference type="ChEBI" id="CHEBI:60039"/>
        <dbReference type="EC" id="1.5.1.2"/>
    </reaction>
</comment>
<comment type="catalytic activity">
    <reaction evidence="4">
        <text>L-proline + NADP(+) = (S)-1-pyrroline-5-carboxylate + NADPH + 2 H(+)</text>
        <dbReference type="Rhea" id="RHEA:14109"/>
        <dbReference type="ChEBI" id="CHEBI:15378"/>
        <dbReference type="ChEBI" id="CHEBI:17388"/>
        <dbReference type="ChEBI" id="CHEBI:57783"/>
        <dbReference type="ChEBI" id="CHEBI:58349"/>
        <dbReference type="ChEBI" id="CHEBI:60039"/>
        <dbReference type="EC" id="1.5.1.2"/>
    </reaction>
</comment>
<dbReference type="EC" id="1.5.1.2" evidence="4"/>
<comment type="caution">
    <text evidence="8">The sequence shown here is derived from an EMBL/GenBank/DDBJ whole genome shotgun (WGS) entry which is preliminary data.</text>
</comment>
<dbReference type="Proteomes" id="UP000247673">
    <property type="component" value="Unassembled WGS sequence"/>
</dbReference>
<dbReference type="AlphaFoldDB" id="A0A2V4DSH0"/>
<accession>A0A2V4DSH0</accession>
<dbReference type="SUPFAM" id="SSF51735">
    <property type="entry name" value="NAD(P)-binding Rossmann-fold domains"/>
    <property type="match status" value="1"/>
</dbReference>
<dbReference type="SUPFAM" id="SSF48179">
    <property type="entry name" value="6-phosphogluconate dehydrogenase C-terminal domain-like"/>
    <property type="match status" value="1"/>
</dbReference>
<proteinExistence type="inferred from homology"/>
<dbReference type="HAMAP" id="MF_01925">
    <property type="entry name" value="P5C_reductase"/>
    <property type="match status" value="1"/>
</dbReference>
<dbReference type="Gene3D" id="3.40.50.720">
    <property type="entry name" value="NAD(P)-binding Rossmann-like Domain"/>
    <property type="match status" value="1"/>
</dbReference>
<dbReference type="EMBL" id="QGLO01000010">
    <property type="protein sequence ID" value="PXY88584.1"/>
    <property type="molecule type" value="Genomic_DNA"/>
</dbReference>
<dbReference type="InterPro" id="IPR029036">
    <property type="entry name" value="P5CR_dimer"/>
</dbReference>
<dbReference type="InterPro" id="IPR008927">
    <property type="entry name" value="6-PGluconate_DH-like_C_sf"/>
</dbReference>
<comment type="subcellular location">
    <subcellularLocation>
        <location evidence="4">Cytoplasm</location>
    </subcellularLocation>
</comment>
<dbReference type="InterPro" id="IPR028939">
    <property type="entry name" value="P5C_Rdtase_cat_N"/>
</dbReference>
<comment type="similarity">
    <text evidence="1 4">Belongs to the pyrroline-5-carboxylate reductase family.</text>
</comment>
<protein>
    <recommendedName>
        <fullName evidence="4">Pyrroline-5-carboxylate reductase</fullName>
        <shortName evidence="4">P5C reductase</shortName>
        <shortName evidence="4">P5CR</shortName>
        <ecNumber evidence="4">1.5.1.2</ecNumber>
    </recommendedName>
    <alternativeName>
        <fullName evidence="4">PCA reductase</fullName>
    </alternativeName>
</protein>
<evidence type="ECO:0000259" key="7">
    <source>
        <dbReference type="Pfam" id="PF14748"/>
    </source>
</evidence>
<dbReference type="OrthoDB" id="9805754at2"/>
<evidence type="ECO:0000313" key="8">
    <source>
        <dbReference type="EMBL" id="PXY88584.1"/>
    </source>
</evidence>
<dbReference type="PANTHER" id="PTHR11645">
    <property type="entry name" value="PYRROLINE-5-CARBOXYLATE REDUCTASE"/>
    <property type="match status" value="1"/>
</dbReference>
<dbReference type="Gene3D" id="1.10.3730.10">
    <property type="entry name" value="ProC C-terminal domain-like"/>
    <property type="match status" value="1"/>
</dbReference>